<dbReference type="OrthoDB" id="5985073at2759"/>
<dbReference type="InterPro" id="IPR017853">
    <property type="entry name" value="GH"/>
</dbReference>
<gene>
    <name evidence="4" type="ORF">SBOR_0731</name>
</gene>
<dbReference type="STRING" id="1432307.W9CS08"/>
<evidence type="ECO:0000256" key="1">
    <source>
        <dbReference type="SAM" id="MobiDB-lite"/>
    </source>
</evidence>
<evidence type="ECO:0000259" key="3">
    <source>
        <dbReference type="PROSITE" id="PS51212"/>
    </source>
</evidence>
<dbReference type="Pfam" id="PF01822">
    <property type="entry name" value="WSC"/>
    <property type="match status" value="1"/>
</dbReference>
<feature type="domain" description="WSC" evidence="3">
    <location>
        <begin position="35"/>
        <end position="133"/>
    </location>
</feature>
<feature type="signal peptide" evidence="2">
    <location>
        <begin position="1"/>
        <end position="20"/>
    </location>
</feature>
<dbReference type="InterPro" id="IPR053183">
    <property type="entry name" value="ASL1"/>
</dbReference>
<dbReference type="GO" id="GO:0071966">
    <property type="term" value="P:fungal-type cell wall polysaccharide metabolic process"/>
    <property type="evidence" value="ECO:0007669"/>
    <property type="project" value="TreeGrafter"/>
</dbReference>
<feature type="chain" id="PRO_5004918709" description="WSC domain-containing protein" evidence="2">
    <location>
        <begin position="21"/>
        <end position="435"/>
    </location>
</feature>
<proteinExistence type="predicted"/>
<dbReference type="PANTHER" id="PTHR34154">
    <property type="entry name" value="ALKALI-SENSITIVE LINKAGE PROTEIN 1"/>
    <property type="match status" value="1"/>
</dbReference>
<name>W9CS08_SCLBF</name>
<comment type="caution">
    <text evidence="4">The sequence shown here is derived from an EMBL/GenBank/DDBJ whole genome shotgun (WGS) entry which is preliminary data.</text>
</comment>
<dbReference type="SUPFAM" id="SSF51445">
    <property type="entry name" value="(Trans)glycosidases"/>
    <property type="match status" value="1"/>
</dbReference>
<protein>
    <recommendedName>
        <fullName evidence="3">WSC domain-containing protein</fullName>
    </recommendedName>
</protein>
<evidence type="ECO:0000256" key="2">
    <source>
        <dbReference type="SAM" id="SignalP"/>
    </source>
</evidence>
<evidence type="ECO:0000313" key="4">
    <source>
        <dbReference type="EMBL" id="ESZ98873.1"/>
    </source>
</evidence>
<dbReference type="AlphaFoldDB" id="W9CS08"/>
<feature type="region of interest" description="Disordered" evidence="1">
    <location>
        <begin position="132"/>
        <end position="154"/>
    </location>
</feature>
<dbReference type="Pfam" id="PF11790">
    <property type="entry name" value="Glyco_hydro_cc"/>
    <property type="match status" value="1"/>
</dbReference>
<dbReference type="Proteomes" id="UP000019487">
    <property type="component" value="Unassembled WGS sequence"/>
</dbReference>
<accession>W9CS08</accession>
<sequence>MRSFHAIFVVAFALTATCMTIQLQDEATNIEKRASWTSLGCYADNVSGRALTTGGTISGGSNAMTNEACQSACSAAGFSYAGTEYAGECWCGNSIINGNGPAADGNAGCNMACKGNSAETCGGPNRLTVFQNGGSGSGTTPSSPTNPTYPSKSGKRGLAYNKNNPFGDASLGNLLKGYSKITWGYDWGFPSYSLDSSIEFVPMLWGLPSILDQSWVTAVAAAKNILGFNEPDLTYSESSNMLPAAAAAGYKSYVETYAGQARIGTPGVLWNNWNSVSKPHFFSQDSIQVLLDMLSPSSLSTFQTYVLTRPKYSSGGSYSSRVWMDYFVGNCTGCRLDFAAIHYYQDCFPASGQSGSDWFIANVTNAHDTLKLPIWITEFQCYGSDAQQAQFLQTVLPWLDSQSWVERYAYFGVFPKFLLNEAGTGLSLAGQAYVS</sequence>
<dbReference type="PROSITE" id="PS51212">
    <property type="entry name" value="WSC"/>
    <property type="match status" value="1"/>
</dbReference>
<evidence type="ECO:0000313" key="5">
    <source>
        <dbReference type="Proteomes" id="UP000019487"/>
    </source>
</evidence>
<dbReference type="HOGENOM" id="CLU_717920_0_0_1"/>
<dbReference type="EMBL" id="AYSA01000028">
    <property type="protein sequence ID" value="ESZ98873.1"/>
    <property type="molecule type" value="Genomic_DNA"/>
</dbReference>
<dbReference type="GO" id="GO:0009277">
    <property type="term" value="C:fungal-type cell wall"/>
    <property type="evidence" value="ECO:0007669"/>
    <property type="project" value="TreeGrafter"/>
</dbReference>
<reference evidence="4 5" key="1">
    <citation type="journal article" date="2014" name="Genome Announc.">
        <title>Draft genome sequence of Sclerotinia borealis, a psychrophilic plant pathogenic fungus.</title>
        <authorList>
            <person name="Mardanov A.V."/>
            <person name="Beletsky A.V."/>
            <person name="Kadnikov V.V."/>
            <person name="Ignatov A.N."/>
            <person name="Ravin N.V."/>
        </authorList>
    </citation>
    <scope>NUCLEOTIDE SEQUENCE [LARGE SCALE GENOMIC DNA]</scope>
    <source>
        <strain evidence="5">F-4157</strain>
    </source>
</reference>
<keyword evidence="2" id="KW-0732">Signal</keyword>
<organism evidence="4 5">
    <name type="scientific">Sclerotinia borealis (strain F-4128)</name>
    <dbReference type="NCBI Taxonomy" id="1432307"/>
    <lineage>
        <taxon>Eukaryota</taxon>
        <taxon>Fungi</taxon>
        <taxon>Dikarya</taxon>
        <taxon>Ascomycota</taxon>
        <taxon>Pezizomycotina</taxon>
        <taxon>Leotiomycetes</taxon>
        <taxon>Helotiales</taxon>
        <taxon>Sclerotiniaceae</taxon>
        <taxon>Sclerotinia</taxon>
    </lineage>
</organism>
<dbReference type="Gene3D" id="3.20.20.80">
    <property type="entry name" value="Glycosidases"/>
    <property type="match status" value="1"/>
</dbReference>
<feature type="compositionally biased region" description="Low complexity" evidence="1">
    <location>
        <begin position="138"/>
        <end position="152"/>
    </location>
</feature>
<dbReference type="PANTHER" id="PTHR34154:SF13">
    <property type="entry name" value="ASL1-LIKE GLYCOSYL HYDROLASE CATALYTIC DOMAIN-CONTAINING PROTEIN"/>
    <property type="match status" value="1"/>
</dbReference>
<keyword evidence="5" id="KW-1185">Reference proteome</keyword>
<dbReference type="InterPro" id="IPR002889">
    <property type="entry name" value="WSC_carb-bd"/>
</dbReference>
<dbReference type="SMART" id="SM00321">
    <property type="entry name" value="WSC"/>
    <property type="match status" value="1"/>
</dbReference>
<dbReference type="InterPro" id="IPR024655">
    <property type="entry name" value="Asl1_glyco_hydro_catalytic"/>
</dbReference>